<dbReference type="SMART" id="SM00582">
    <property type="entry name" value="RPR"/>
    <property type="match status" value="1"/>
</dbReference>
<proteinExistence type="predicted"/>
<dbReference type="Proteomes" id="UP000076738">
    <property type="component" value="Unassembled WGS sequence"/>
</dbReference>
<feature type="region of interest" description="Disordered" evidence="3">
    <location>
        <begin position="1"/>
        <end position="136"/>
    </location>
</feature>
<feature type="compositionally biased region" description="Basic and acidic residues" evidence="3">
    <location>
        <begin position="48"/>
        <end position="67"/>
    </location>
</feature>
<dbReference type="SUPFAM" id="SSF48464">
    <property type="entry name" value="ENTH/VHS domain"/>
    <property type="match status" value="1"/>
</dbReference>
<dbReference type="InterPro" id="IPR006569">
    <property type="entry name" value="CID_dom"/>
</dbReference>
<dbReference type="SMART" id="SM00360">
    <property type="entry name" value="RRM"/>
    <property type="match status" value="1"/>
</dbReference>
<dbReference type="InterPro" id="IPR008942">
    <property type="entry name" value="ENTH_VHS"/>
</dbReference>
<evidence type="ECO:0000259" key="4">
    <source>
        <dbReference type="PROSITE" id="PS50102"/>
    </source>
</evidence>
<feature type="region of interest" description="Disordered" evidence="3">
    <location>
        <begin position="291"/>
        <end position="420"/>
    </location>
</feature>
<evidence type="ECO:0000256" key="1">
    <source>
        <dbReference type="ARBA" id="ARBA00022884"/>
    </source>
</evidence>
<dbReference type="Pfam" id="PF04818">
    <property type="entry name" value="CID"/>
    <property type="match status" value="1"/>
</dbReference>
<feature type="compositionally biased region" description="Basic and acidic residues" evidence="3">
    <location>
        <begin position="359"/>
        <end position="372"/>
    </location>
</feature>
<dbReference type="Gene3D" id="3.30.70.330">
    <property type="match status" value="1"/>
</dbReference>
<dbReference type="PANTHER" id="PTHR23140:SF0">
    <property type="entry name" value="U2 SNRNP-ASSOCIATED SURP MOTIF-CONTAINING PROTEIN"/>
    <property type="match status" value="1"/>
</dbReference>
<feature type="domain" description="CID" evidence="5">
    <location>
        <begin position="423"/>
        <end position="568"/>
    </location>
</feature>
<dbReference type="GO" id="GO:0003723">
    <property type="term" value="F:RNA binding"/>
    <property type="evidence" value="ECO:0007669"/>
    <property type="project" value="UniProtKB-UniRule"/>
</dbReference>
<feature type="compositionally biased region" description="Basic residues" evidence="3">
    <location>
        <begin position="300"/>
        <end position="321"/>
    </location>
</feature>
<feature type="compositionally biased region" description="Basic and acidic residues" evidence="3">
    <location>
        <begin position="380"/>
        <end position="391"/>
    </location>
</feature>
<evidence type="ECO:0008006" key="8">
    <source>
        <dbReference type="Google" id="ProtNLM"/>
    </source>
</evidence>
<accession>A0A167PNJ4</accession>
<feature type="compositionally biased region" description="Acidic residues" evidence="3">
    <location>
        <begin position="573"/>
        <end position="585"/>
    </location>
</feature>
<evidence type="ECO:0000256" key="3">
    <source>
        <dbReference type="SAM" id="MobiDB-lite"/>
    </source>
</evidence>
<dbReference type="PANTHER" id="PTHR23140">
    <property type="entry name" value="RNA PROCESSING PROTEIN LD23810P"/>
    <property type="match status" value="1"/>
</dbReference>
<dbReference type="Gene3D" id="1.25.40.90">
    <property type="match status" value="1"/>
</dbReference>
<dbReference type="InterPro" id="IPR000504">
    <property type="entry name" value="RRM_dom"/>
</dbReference>
<feature type="compositionally biased region" description="Basic and acidic residues" evidence="3">
    <location>
        <begin position="105"/>
        <end position="117"/>
    </location>
</feature>
<organism evidence="6 7">
    <name type="scientific">Calocera viscosa (strain TUFC12733)</name>
    <dbReference type="NCBI Taxonomy" id="1330018"/>
    <lineage>
        <taxon>Eukaryota</taxon>
        <taxon>Fungi</taxon>
        <taxon>Dikarya</taxon>
        <taxon>Basidiomycota</taxon>
        <taxon>Agaricomycotina</taxon>
        <taxon>Dacrymycetes</taxon>
        <taxon>Dacrymycetales</taxon>
        <taxon>Dacrymycetaceae</taxon>
        <taxon>Calocera</taxon>
    </lineage>
</organism>
<dbReference type="EMBL" id="KV417274">
    <property type="protein sequence ID" value="KZO98980.1"/>
    <property type="molecule type" value="Genomic_DNA"/>
</dbReference>
<dbReference type="InterPro" id="IPR051485">
    <property type="entry name" value="SR-CTD_assoc_factor"/>
</dbReference>
<dbReference type="OrthoDB" id="377209at2759"/>
<evidence type="ECO:0000313" key="7">
    <source>
        <dbReference type="Proteomes" id="UP000076738"/>
    </source>
</evidence>
<dbReference type="STRING" id="1330018.A0A167PNJ4"/>
<keyword evidence="1 2" id="KW-0694">RNA-binding</keyword>
<evidence type="ECO:0000313" key="6">
    <source>
        <dbReference type="EMBL" id="KZO98980.1"/>
    </source>
</evidence>
<dbReference type="GO" id="GO:0005634">
    <property type="term" value="C:nucleus"/>
    <property type="evidence" value="ECO:0007669"/>
    <property type="project" value="TreeGrafter"/>
</dbReference>
<sequence length="745" mass="82091">MSALRKPNLAMFNDSDDEEPVNTPQSKPKVNDAKIQHFTSGSVRKSRKDKEREAAEAKAREEEERAKAAYAEFLDDFATGPSEKREGKSFVRAGESSAGPPATRSHGEFKAKMMWEEDKPDDSGPALGSARLHTKGRRAMDSFLEEIKRDQQIREERLKRTSQTQGSSVTALAAFETQRGSRDVGDPETTNVFVASLPAGVTEQSLGTYFAKCGPVGSVKIMWPRHEDGPSLLGGPPTGPRRQTGLSGFVCFMKRRDAEAAVTELDGQEWNGATLRVGWSKAVSVPQRAMFDLGPGLGAKRGRSRSPERHKLRHSRSRSRSPRRETVGRDRDRERSPESRKRRYSESRSRSRSPVRRKYRDDSRTPERSRSREARRRRSRSPDERGRDKTPDLVPFDEDGANSIYSTDSGEESERENHRKGTLAKLALGRFESMLRGTTGKRGEIARLMGFALDHADAATEVASIILRSLQVDSTPVPRKVARLHLVCDILHNSAASVPNAWKFRQEFESGLGQVFDHLSTIYDSFPGRITAETFKKQITNVLDVWEDWIVFPPDKTQEYRRRLDGNATQEPAAEEEEEVEEEKIEEAPQKPRFKASVFRPAAETAEDVNGAPIEELDGAPLDDVDGAPIDDVDGAPMEDVDGASLEDGDGAPIEDLVDGAPIQDVDGAPFDGDVDGAPIEEDVDGAPFEDIDGAPINDEDVDEALLEADAAISAVAAAAVSLAAVPVTAAVEEDEEEDMAIEDD</sequence>
<dbReference type="PROSITE" id="PS51391">
    <property type="entry name" value="CID"/>
    <property type="match status" value="1"/>
</dbReference>
<gene>
    <name evidence="6" type="ORF">CALVIDRAFT_535077</name>
</gene>
<dbReference type="SUPFAM" id="SSF54928">
    <property type="entry name" value="RNA-binding domain, RBD"/>
    <property type="match status" value="1"/>
</dbReference>
<feature type="compositionally biased region" description="Acidic residues" evidence="3">
    <location>
        <begin position="673"/>
        <end position="688"/>
    </location>
</feature>
<feature type="compositionally biased region" description="Basic and acidic residues" evidence="3">
    <location>
        <begin position="322"/>
        <end position="349"/>
    </location>
</feature>
<feature type="compositionally biased region" description="Acidic residues" evidence="3">
    <location>
        <begin position="615"/>
        <end position="650"/>
    </location>
</feature>
<evidence type="ECO:0000256" key="2">
    <source>
        <dbReference type="PROSITE-ProRule" id="PRU00176"/>
    </source>
</evidence>
<keyword evidence="7" id="KW-1185">Reference proteome</keyword>
<dbReference type="PROSITE" id="PS50102">
    <property type="entry name" value="RRM"/>
    <property type="match status" value="1"/>
</dbReference>
<feature type="domain" description="RRM" evidence="4">
    <location>
        <begin position="190"/>
        <end position="282"/>
    </location>
</feature>
<name>A0A167PNJ4_CALVF</name>
<reference evidence="6 7" key="1">
    <citation type="journal article" date="2016" name="Mol. Biol. Evol.">
        <title>Comparative Genomics of Early-Diverging Mushroom-Forming Fungi Provides Insights into the Origins of Lignocellulose Decay Capabilities.</title>
        <authorList>
            <person name="Nagy L.G."/>
            <person name="Riley R."/>
            <person name="Tritt A."/>
            <person name="Adam C."/>
            <person name="Daum C."/>
            <person name="Floudas D."/>
            <person name="Sun H."/>
            <person name="Yadav J.S."/>
            <person name="Pangilinan J."/>
            <person name="Larsson K.H."/>
            <person name="Matsuura K."/>
            <person name="Barry K."/>
            <person name="Labutti K."/>
            <person name="Kuo R."/>
            <person name="Ohm R.A."/>
            <person name="Bhattacharya S.S."/>
            <person name="Shirouzu T."/>
            <person name="Yoshinaga Y."/>
            <person name="Martin F.M."/>
            <person name="Grigoriev I.V."/>
            <person name="Hibbett D.S."/>
        </authorList>
    </citation>
    <scope>NUCLEOTIDE SEQUENCE [LARGE SCALE GENOMIC DNA]</scope>
    <source>
        <strain evidence="6 7">TUFC12733</strain>
    </source>
</reference>
<feature type="region of interest" description="Disordered" evidence="3">
    <location>
        <begin position="561"/>
        <end position="688"/>
    </location>
</feature>
<protein>
    <recommendedName>
        <fullName evidence="8">CID domain-containing protein</fullName>
    </recommendedName>
</protein>
<dbReference type="InterPro" id="IPR035979">
    <property type="entry name" value="RBD_domain_sf"/>
</dbReference>
<evidence type="ECO:0000259" key="5">
    <source>
        <dbReference type="PROSITE" id="PS51391"/>
    </source>
</evidence>
<dbReference type="AlphaFoldDB" id="A0A167PNJ4"/>
<dbReference type="InterPro" id="IPR012677">
    <property type="entry name" value="Nucleotide-bd_a/b_plait_sf"/>
</dbReference>